<proteinExistence type="inferred from homology"/>
<keyword evidence="1" id="KW-0112">Calmodulin-binding</keyword>
<evidence type="ECO:0000313" key="6">
    <source>
        <dbReference type="EMBL" id="KAL0464480.1"/>
    </source>
</evidence>
<dbReference type="PROSITE" id="PS50096">
    <property type="entry name" value="IQ"/>
    <property type="match status" value="2"/>
</dbReference>
<gene>
    <name evidence="6" type="ORF">Slati_0335600</name>
</gene>
<comment type="caution">
    <text evidence="6">The sequence shown here is derived from an EMBL/GenBank/DDBJ whole genome shotgun (WGS) entry which is preliminary data.</text>
</comment>
<feature type="region of interest" description="Disordered" evidence="4">
    <location>
        <begin position="267"/>
        <end position="292"/>
    </location>
</feature>
<dbReference type="Gene3D" id="1.20.5.190">
    <property type="match status" value="1"/>
</dbReference>
<organism evidence="6">
    <name type="scientific">Sesamum latifolium</name>
    <dbReference type="NCBI Taxonomy" id="2727402"/>
    <lineage>
        <taxon>Eukaryota</taxon>
        <taxon>Viridiplantae</taxon>
        <taxon>Streptophyta</taxon>
        <taxon>Embryophyta</taxon>
        <taxon>Tracheophyta</taxon>
        <taxon>Spermatophyta</taxon>
        <taxon>Magnoliopsida</taxon>
        <taxon>eudicotyledons</taxon>
        <taxon>Gunneridae</taxon>
        <taxon>Pentapetalae</taxon>
        <taxon>asterids</taxon>
        <taxon>lamiids</taxon>
        <taxon>Lamiales</taxon>
        <taxon>Pedaliaceae</taxon>
        <taxon>Sesamum</taxon>
    </lineage>
</organism>
<reference evidence="6" key="2">
    <citation type="journal article" date="2024" name="Plant">
        <title>Genomic evolution and insights into agronomic trait innovations of Sesamum species.</title>
        <authorList>
            <person name="Miao H."/>
            <person name="Wang L."/>
            <person name="Qu L."/>
            <person name="Liu H."/>
            <person name="Sun Y."/>
            <person name="Le M."/>
            <person name="Wang Q."/>
            <person name="Wei S."/>
            <person name="Zheng Y."/>
            <person name="Lin W."/>
            <person name="Duan Y."/>
            <person name="Cao H."/>
            <person name="Xiong S."/>
            <person name="Wang X."/>
            <person name="Wei L."/>
            <person name="Li C."/>
            <person name="Ma Q."/>
            <person name="Ju M."/>
            <person name="Zhao R."/>
            <person name="Li G."/>
            <person name="Mu C."/>
            <person name="Tian Q."/>
            <person name="Mei H."/>
            <person name="Zhang T."/>
            <person name="Gao T."/>
            <person name="Zhang H."/>
        </authorList>
    </citation>
    <scope>NUCLEOTIDE SEQUENCE</scope>
    <source>
        <strain evidence="6">KEN1</strain>
    </source>
</reference>
<comment type="similarity">
    <text evidence="2">Belongs to the IQD family.</text>
</comment>
<dbReference type="GO" id="GO:0005516">
    <property type="term" value="F:calmodulin binding"/>
    <property type="evidence" value="ECO:0007669"/>
    <property type="project" value="UniProtKB-KW"/>
</dbReference>
<dbReference type="CDD" id="cd23767">
    <property type="entry name" value="IQCD"/>
    <property type="match status" value="1"/>
</dbReference>
<evidence type="ECO:0000256" key="3">
    <source>
        <dbReference type="ARBA" id="ARBA00024378"/>
    </source>
</evidence>
<dbReference type="EMBL" id="JACGWN010000001">
    <property type="protein sequence ID" value="KAL0464480.1"/>
    <property type="molecule type" value="Genomic_DNA"/>
</dbReference>
<dbReference type="AlphaFoldDB" id="A0AAW2YFE0"/>
<comment type="subunit">
    <text evidence="3">Binds to multiple calmodulin (CaM) in the presence of Ca(2+) and CaM-like proteins.</text>
</comment>
<sequence length="446" mass="50740">MAKKKTWFSMLKSFFISEPNDRLEKKDKRKRWIFRLLKVKQLAPFSASTPARERLSWEAAEQNNCDLPVIVAKDASDVGRVAVNGESAERHGHADILQPSHQDDRASRELAATKIQAAFRGYLARKALRALKGVVKLQALIRGWGVRQQAINTLKCLQSIVNIHSEVCSKRCERIKDNSHCQDYKSQDFREKDIKVDLNSQKRWDDSTLTKEEVKTLFLNKREASIKRERVKEYYLSHRRSAETEREKVYGRRRYWLEQWVDAQLAKSDNPGNLNRTSSANARNRDEVGGGLPNLRYLQKQYQAEISDSPTYIPRRSYHHRKQRSIGDDSSFAGSPSIPAYMASTESAKAKARSLSSPRLRPLSFDVCSEITSPYKHKLSPISSINSELTSSSWVGNHINSSQKSPRLKGLAGPIKSTMSTKDLRLRGIYYQNGIGVADDANPMGK</sequence>
<reference evidence="6" key="1">
    <citation type="submission" date="2020-06" db="EMBL/GenBank/DDBJ databases">
        <authorList>
            <person name="Li T."/>
            <person name="Hu X."/>
            <person name="Zhang T."/>
            <person name="Song X."/>
            <person name="Zhang H."/>
            <person name="Dai N."/>
            <person name="Sheng W."/>
            <person name="Hou X."/>
            <person name="Wei L."/>
        </authorList>
    </citation>
    <scope>NUCLEOTIDE SEQUENCE</scope>
    <source>
        <strain evidence="6">KEN1</strain>
        <tissue evidence="6">Leaf</tissue>
    </source>
</reference>
<evidence type="ECO:0000259" key="5">
    <source>
        <dbReference type="Pfam" id="PF13178"/>
    </source>
</evidence>
<name>A0AAW2YFE0_9LAMI</name>
<dbReference type="SMART" id="SM00015">
    <property type="entry name" value="IQ"/>
    <property type="match status" value="2"/>
</dbReference>
<evidence type="ECO:0000256" key="1">
    <source>
        <dbReference type="ARBA" id="ARBA00022860"/>
    </source>
</evidence>
<dbReference type="Pfam" id="PF00612">
    <property type="entry name" value="IQ"/>
    <property type="match status" value="2"/>
</dbReference>
<evidence type="ECO:0000256" key="4">
    <source>
        <dbReference type="SAM" id="MobiDB-lite"/>
    </source>
</evidence>
<accession>A0AAW2YFE0</accession>
<dbReference type="PANTHER" id="PTHR32295:SF41">
    <property type="entry name" value="PROTEIN IQ-DOMAIN 11"/>
    <property type="match status" value="1"/>
</dbReference>
<protein>
    <submittedName>
        <fullName evidence="6">Protein IQ-DOMAIN 14</fullName>
    </submittedName>
</protein>
<dbReference type="Pfam" id="PF13178">
    <property type="entry name" value="DUF4005"/>
    <property type="match status" value="1"/>
</dbReference>
<dbReference type="InterPro" id="IPR000048">
    <property type="entry name" value="IQ_motif_EF-hand-BS"/>
</dbReference>
<dbReference type="InterPro" id="IPR025064">
    <property type="entry name" value="DUF4005"/>
</dbReference>
<feature type="region of interest" description="Disordered" evidence="4">
    <location>
        <begin position="309"/>
        <end position="331"/>
    </location>
</feature>
<feature type="domain" description="DUF4005" evidence="5">
    <location>
        <begin position="299"/>
        <end position="393"/>
    </location>
</feature>
<dbReference type="PANTHER" id="PTHR32295">
    <property type="entry name" value="IQ-DOMAIN 5-RELATED"/>
    <property type="match status" value="1"/>
</dbReference>
<feature type="compositionally biased region" description="Polar residues" evidence="4">
    <location>
        <begin position="270"/>
        <end position="282"/>
    </location>
</feature>
<evidence type="ECO:0000256" key="2">
    <source>
        <dbReference type="ARBA" id="ARBA00024341"/>
    </source>
</evidence>